<dbReference type="EMBL" id="UINC01190357">
    <property type="protein sequence ID" value="SVE04485.1"/>
    <property type="molecule type" value="Genomic_DNA"/>
</dbReference>
<evidence type="ECO:0000313" key="1">
    <source>
        <dbReference type="EMBL" id="SVE04485.1"/>
    </source>
</evidence>
<dbReference type="Gene3D" id="3.20.20.210">
    <property type="match status" value="1"/>
</dbReference>
<protein>
    <submittedName>
        <fullName evidence="1">Uncharacterized protein</fullName>
    </submittedName>
</protein>
<dbReference type="AlphaFoldDB" id="A0A383ABD0"/>
<dbReference type="SUPFAM" id="SSF51726">
    <property type="entry name" value="UROD/MetE-like"/>
    <property type="match status" value="1"/>
</dbReference>
<name>A0A383ABD0_9ZZZZ</name>
<dbReference type="InterPro" id="IPR038071">
    <property type="entry name" value="UROD/MetE-like_sf"/>
</dbReference>
<organism evidence="1">
    <name type="scientific">marine metagenome</name>
    <dbReference type="NCBI Taxonomy" id="408172"/>
    <lineage>
        <taxon>unclassified sequences</taxon>
        <taxon>metagenomes</taxon>
        <taxon>ecological metagenomes</taxon>
    </lineage>
</organism>
<gene>
    <name evidence="1" type="ORF">METZ01_LOCUS457339</name>
</gene>
<accession>A0A383ABD0</accession>
<proteinExistence type="predicted"/>
<sequence>MNKQERLMAAISGSEVDRVPVAAWSHQPVDDQSSDTFAAATLAFQRNFDFDFVKVTPASSYCLTDWGATTYWKGNPHGTRDYGKALVQRLDEWSKLKVLDPHTGQM</sequence>
<feature type="non-terminal residue" evidence="1">
    <location>
        <position position="106"/>
    </location>
</feature>
<reference evidence="1" key="1">
    <citation type="submission" date="2018-05" db="EMBL/GenBank/DDBJ databases">
        <authorList>
            <person name="Lanie J.A."/>
            <person name="Ng W.-L."/>
            <person name="Kazmierczak K.M."/>
            <person name="Andrzejewski T.M."/>
            <person name="Davidsen T.M."/>
            <person name="Wayne K.J."/>
            <person name="Tettelin H."/>
            <person name="Glass J.I."/>
            <person name="Rusch D."/>
            <person name="Podicherti R."/>
            <person name="Tsui H.-C.T."/>
            <person name="Winkler M.E."/>
        </authorList>
    </citation>
    <scope>NUCLEOTIDE SEQUENCE</scope>
</reference>